<evidence type="ECO:0000313" key="2">
    <source>
        <dbReference type="Proteomes" id="UP000196355"/>
    </source>
</evidence>
<reference evidence="2" key="1">
    <citation type="submission" date="2017-02" db="EMBL/GenBank/DDBJ databases">
        <authorList>
            <person name="Tetz G."/>
            <person name="Tetz V."/>
        </authorList>
    </citation>
    <scope>NUCLEOTIDE SEQUENCE [LARGE SCALE GENOMIC DNA]</scope>
    <source>
        <strain evidence="2">VT16-26</strain>
    </source>
</reference>
<dbReference type="AlphaFoldDB" id="A0A202BTD4"/>
<dbReference type="RefSeq" id="WP_087711831.1">
    <property type="nucleotide sequence ID" value="NZ_MVAG01000147.1"/>
</dbReference>
<dbReference type="Proteomes" id="UP000196355">
    <property type="component" value="Unassembled WGS sequence"/>
</dbReference>
<sequence length="752" mass="85026">MSTNEKTTLSQNFWDWMQSYWHTHRDFPPAHPDWRKKADLVNGKVPAGQLPSYVDDVLEFSKYAELPQFGEKGKIYITTEDNKQFRWSGSVYLEINATSNLNPADYVTLDTAQNVTGKKRFDTIYNSYTPDGLFDPNAKPLSTNTPGGKNLLFGYKDYGSGQYYPRIGFTSDTNWSLGAIGNNFTIGTNNDGSAQLRLTPSGVLKINDGEVFTTNNLDLNNYISTSHAANQITENEIIDWRSYLRYIDNRSIKAVNILPTKLQFGFTSWNNNNTYPWADYIHFGGYRDATGGSQNLLVFKKNGFGLRQYQNTFQNQSEYQSYTDYWNTDNLNPVTLNTAQTIDSHKTFTAGLKSTTYEWFGLAMTAPGKVSKESTFYNLGSDFGYGISTNVIGGLDIMANQAGQPIRFWAGNDNDNPFNVVNFYKEIVKYFTNISINEGKEIRLKGEHDIAHYVKHFADDTDGFGVSTGFAVKPYHDTSQNLLLVDDSGTYVKGNRVWDKGNFNPEYKAERENNAVGIGFYGGELTMPFIRHNYGISYLFSAKPMEFFGSGKSANDIERSGFYAVGNGTLETGNYSGPEDGKRAFLHFETENIYSASQIQTERFTGNILSRTKADGLWSDWIRHWGSNDFTADNITKWNNSIDNSSASEEVILEDDVLKIQPDEFSLEGNGSYDVNSKKKLVHVLFKDGTDLNIRELVKRQTIVVFNLCRFSVNLNVEGLKSYTLSPEMQITLYINDAMEVLLYNETGFKKM</sequence>
<comment type="caution">
    <text evidence="1">The sequence shown here is derived from an EMBL/GenBank/DDBJ whole genome shotgun (WGS) entry which is preliminary data.</text>
</comment>
<keyword evidence="2" id="KW-1185">Reference proteome</keyword>
<name>A0A202BTD4_9FLAO</name>
<protein>
    <submittedName>
        <fullName evidence="1">Uncharacterized protein</fullName>
    </submittedName>
</protein>
<organism evidence="1 2">
    <name type="scientific">Chryseobacterium mucoviscidosis</name>
    <dbReference type="NCBI Taxonomy" id="1945581"/>
    <lineage>
        <taxon>Bacteria</taxon>
        <taxon>Pseudomonadati</taxon>
        <taxon>Bacteroidota</taxon>
        <taxon>Flavobacteriia</taxon>
        <taxon>Flavobacteriales</taxon>
        <taxon>Weeksellaceae</taxon>
        <taxon>Chryseobacterium group</taxon>
        <taxon>Chryseobacterium</taxon>
    </lineage>
</organism>
<proteinExistence type="predicted"/>
<dbReference type="EMBL" id="MVAG01000147">
    <property type="protein sequence ID" value="OVE54756.1"/>
    <property type="molecule type" value="Genomic_DNA"/>
</dbReference>
<accession>A0A202BTD4</accession>
<evidence type="ECO:0000313" key="1">
    <source>
        <dbReference type="EMBL" id="OVE54756.1"/>
    </source>
</evidence>
<gene>
    <name evidence="1" type="ORF">B0E34_18205</name>
</gene>